<dbReference type="Pfam" id="PF00498">
    <property type="entry name" value="FHA"/>
    <property type="match status" value="1"/>
</dbReference>
<keyword evidence="1" id="KW-0597">Phosphoprotein</keyword>
<evidence type="ECO:0000313" key="4">
    <source>
        <dbReference type="EMBL" id="AUZ86236.1"/>
    </source>
</evidence>
<dbReference type="Gene3D" id="2.60.200.20">
    <property type="match status" value="1"/>
</dbReference>
<evidence type="ECO:0000256" key="2">
    <source>
        <dbReference type="SAM" id="Phobius"/>
    </source>
</evidence>
<proteinExistence type="predicted"/>
<dbReference type="Proteomes" id="UP000239187">
    <property type="component" value="Chromosome"/>
</dbReference>
<dbReference type="PANTHER" id="PTHR23308">
    <property type="entry name" value="NUCLEAR INHIBITOR OF PROTEIN PHOSPHATASE-1"/>
    <property type="match status" value="1"/>
</dbReference>
<dbReference type="InterPro" id="IPR050923">
    <property type="entry name" value="Cell_Proc_Reg/RNA_Proc"/>
</dbReference>
<keyword evidence="2" id="KW-0812">Transmembrane</keyword>
<accession>A0A2L0UAG2</accession>
<feature type="domain" description="FHA" evidence="3">
    <location>
        <begin position="90"/>
        <end position="139"/>
    </location>
</feature>
<sequence>MSEAGELTVTLLRFGFLILLWVLVLSTVGALRRDLAVGRRNRVGAPTAREIRRNPDLGEEPPPLRTPARRLVVTEGPLTGTTLELAASPILLGRAQEATLVLEDDYASGRHARLFPQGSRWFIEDLGSTNGTYLAGTQLTRALPVDPGVPIRIGKTVIELRP</sequence>
<dbReference type="InterPro" id="IPR008984">
    <property type="entry name" value="SMAD_FHA_dom_sf"/>
</dbReference>
<dbReference type="SMART" id="SM00240">
    <property type="entry name" value="FHA"/>
    <property type="match status" value="1"/>
</dbReference>
<gene>
    <name evidence="4" type="ORF">CVO76_00160</name>
</gene>
<keyword evidence="2" id="KW-0472">Membrane</keyword>
<keyword evidence="2" id="KW-1133">Transmembrane helix</keyword>
<dbReference type="EMBL" id="CP024915">
    <property type="protein sequence ID" value="AUZ86236.1"/>
    <property type="molecule type" value="Genomic_DNA"/>
</dbReference>
<name>A0A2L0UAG2_9MICC</name>
<feature type="transmembrane region" description="Helical" evidence="2">
    <location>
        <begin position="12"/>
        <end position="31"/>
    </location>
</feature>
<dbReference type="RefSeq" id="WP_208740268.1">
    <property type="nucleotide sequence ID" value="NZ_CP024915.1"/>
</dbReference>
<organism evidence="4 5">
    <name type="scientific">Arthrobacter agilis</name>
    <dbReference type="NCBI Taxonomy" id="37921"/>
    <lineage>
        <taxon>Bacteria</taxon>
        <taxon>Bacillati</taxon>
        <taxon>Actinomycetota</taxon>
        <taxon>Actinomycetes</taxon>
        <taxon>Micrococcales</taxon>
        <taxon>Micrococcaceae</taxon>
        <taxon>Arthrobacter</taxon>
    </lineage>
</organism>
<dbReference type="PROSITE" id="PS50006">
    <property type="entry name" value="FHA_DOMAIN"/>
    <property type="match status" value="1"/>
</dbReference>
<dbReference type="SUPFAM" id="SSF49879">
    <property type="entry name" value="SMAD/FHA domain"/>
    <property type="match status" value="1"/>
</dbReference>
<dbReference type="AlphaFoldDB" id="A0A2L0UAG2"/>
<protein>
    <submittedName>
        <fullName evidence="4">FHA domain-containing protein</fullName>
    </submittedName>
</protein>
<evidence type="ECO:0000259" key="3">
    <source>
        <dbReference type="PROSITE" id="PS50006"/>
    </source>
</evidence>
<evidence type="ECO:0000313" key="5">
    <source>
        <dbReference type="Proteomes" id="UP000239187"/>
    </source>
</evidence>
<evidence type="ECO:0000256" key="1">
    <source>
        <dbReference type="ARBA" id="ARBA00022553"/>
    </source>
</evidence>
<dbReference type="InterPro" id="IPR000253">
    <property type="entry name" value="FHA_dom"/>
</dbReference>
<reference evidence="4 5" key="1">
    <citation type="submission" date="2017-11" db="EMBL/GenBank/DDBJ databases">
        <title>Draft genome of Arthrobacter agilis strain UMCV2, a plant growth-promoting rhizobacterium and biocontrol capacity of phytopathogenic fungi.</title>
        <authorList>
            <person name="Martinez-Camara R."/>
            <person name="Santoyo G."/>
            <person name="Moreno-Hagelsieb G."/>
            <person name="Valencia-Cantero E."/>
        </authorList>
    </citation>
    <scope>NUCLEOTIDE SEQUENCE [LARGE SCALE GENOMIC DNA]</scope>
    <source>
        <strain evidence="4 5">UMCV2</strain>
    </source>
</reference>